<comment type="caution">
    <text evidence="4">The sequence shown here is derived from an EMBL/GenBank/DDBJ whole genome shotgun (WGS) entry which is preliminary data.</text>
</comment>
<accession>A0ABR5J5Z5</accession>
<dbReference type="Proteomes" id="UP000037020">
    <property type="component" value="Unassembled WGS sequence"/>
</dbReference>
<gene>
    <name evidence="4" type="ORF">ADK38_17665</name>
</gene>
<feature type="domain" description="Carbohydrate kinase PfkB" evidence="3">
    <location>
        <begin position="192"/>
        <end position="279"/>
    </location>
</feature>
<organism evidence="4 5">
    <name type="scientific">Streptomyces varsoviensis</name>
    <dbReference type="NCBI Taxonomy" id="67373"/>
    <lineage>
        <taxon>Bacteria</taxon>
        <taxon>Bacillati</taxon>
        <taxon>Actinomycetota</taxon>
        <taxon>Actinomycetes</taxon>
        <taxon>Kitasatosporales</taxon>
        <taxon>Streptomycetaceae</taxon>
        <taxon>Streptomyces</taxon>
    </lineage>
</organism>
<protein>
    <recommendedName>
        <fullName evidence="3">Carbohydrate kinase PfkB domain-containing protein</fullName>
    </recommendedName>
</protein>
<evidence type="ECO:0000313" key="5">
    <source>
        <dbReference type="Proteomes" id="UP000037020"/>
    </source>
</evidence>
<proteinExistence type="predicted"/>
<dbReference type="RefSeq" id="WP_030889451.1">
    <property type="nucleotide sequence ID" value="NZ_JBIRHZ010000017.1"/>
</dbReference>
<keyword evidence="1" id="KW-0808">Transferase</keyword>
<dbReference type="PANTHER" id="PTHR10584:SF157">
    <property type="entry name" value="SULFOFRUCTOSE KINASE"/>
    <property type="match status" value="1"/>
</dbReference>
<dbReference type="PRINTS" id="PR00990">
    <property type="entry name" value="RIBOKINASE"/>
</dbReference>
<evidence type="ECO:0000256" key="2">
    <source>
        <dbReference type="ARBA" id="ARBA00022777"/>
    </source>
</evidence>
<dbReference type="InterPro" id="IPR002139">
    <property type="entry name" value="Ribo/fructo_kinase"/>
</dbReference>
<keyword evidence="5" id="KW-1185">Reference proteome</keyword>
<feature type="domain" description="Carbohydrate kinase PfkB" evidence="3">
    <location>
        <begin position="4"/>
        <end position="108"/>
    </location>
</feature>
<dbReference type="Gene3D" id="3.40.1190.20">
    <property type="match status" value="1"/>
</dbReference>
<evidence type="ECO:0000259" key="3">
    <source>
        <dbReference type="Pfam" id="PF00294"/>
    </source>
</evidence>
<sequence>MIVFCGYGNSDLTVNVPVLPGAGDRVQALGIERHDGGMGANVAAAAARMGADARFAGVVGPDALSTAFLDALGADGVDVAWTSRRGRLTTALILVTPDGERSIISEDDDVTADHVAAVVRRCAEAGGGWLYLDGYRFPWAADLLDGATGVRTVVDLDGCEDPDAARAALTVAEHTVIGRIQAERLLGRDLAAVAAKHRTHLLVTDGARGWTLHTPTGATQSGAAIDVRVRDATGAGDCFVGCYLAELDRGAEPAAAAAFAAVAAGLSCTGPGARESQPHRAEVTAYLTRTAPASV</sequence>
<dbReference type="EMBL" id="LGUT01001499">
    <property type="protein sequence ID" value="KOG88820.1"/>
    <property type="molecule type" value="Genomic_DNA"/>
</dbReference>
<dbReference type="SUPFAM" id="SSF53613">
    <property type="entry name" value="Ribokinase-like"/>
    <property type="match status" value="1"/>
</dbReference>
<dbReference type="PANTHER" id="PTHR10584">
    <property type="entry name" value="SUGAR KINASE"/>
    <property type="match status" value="1"/>
</dbReference>
<evidence type="ECO:0000313" key="4">
    <source>
        <dbReference type="EMBL" id="KOG88820.1"/>
    </source>
</evidence>
<keyword evidence="2" id="KW-0418">Kinase</keyword>
<evidence type="ECO:0000256" key="1">
    <source>
        <dbReference type="ARBA" id="ARBA00022679"/>
    </source>
</evidence>
<dbReference type="InterPro" id="IPR011611">
    <property type="entry name" value="PfkB_dom"/>
</dbReference>
<name>A0ABR5J5Z5_9ACTN</name>
<dbReference type="Pfam" id="PF00294">
    <property type="entry name" value="PfkB"/>
    <property type="match status" value="2"/>
</dbReference>
<reference evidence="4 5" key="1">
    <citation type="submission" date="2015-07" db="EMBL/GenBank/DDBJ databases">
        <authorList>
            <person name="Ju K.-S."/>
            <person name="Doroghazi J.R."/>
            <person name="Metcalf W.W."/>
        </authorList>
    </citation>
    <scope>NUCLEOTIDE SEQUENCE [LARGE SCALE GENOMIC DNA]</scope>
    <source>
        <strain evidence="4 5">NRRL B-3589</strain>
    </source>
</reference>
<dbReference type="InterPro" id="IPR029056">
    <property type="entry name" value="Ribokinase-like"/>
</dbReference>